<evidence type="ECO:0000313" key="3">
    <source>
        <dbReference type="Proteomes" id="UP000799537"/>
    </source>
</evidence>
<dbReference type="AlphaFoldDB" id="A0A6A6D4N8"/>
<feature type="compositionally biased region" description="Polar residues" evidence="1">
    <location>
        <begin position="282"/>
        <end position="292"/>
    </location>
</feature>
<sequence length="405" mass="44756">MRLPFSMRSDYLVWDPPRYQDENDRPEKPYIAPAPTPPEPAALFFNGVRNCRTTFSQSKAQSSAADQKVQDDPEGPDMAVPELRRCCMQCGGLYLEIDTMFASHTSPWDRFSPYFDLLAEYFADAFKQDNGADKLTADTSLLLAMGQPVNTMKAVTFQPTKTVPKIANLSGKMDVETDPVAIQAALQRWSDSLASESKKMQHLLEDLRARDASVKEWEAEVASLKKTWQDRLKSLEEQDVSVQVPVQTVKVVKVSPSLLDDVGEAGSSTFKVEVPVGHSATPHRSANDSQQIKTEVKTPKPTKPQVKTPCDANNKSSTHRQPTVEDGPAVDCDAPDECSSETDTSSQKTTTPKTTTPKTSKTSKTSTLHPCLRPSAQSSRMLYGTRQSKQGHGQNPRGPGWTMYQ</sequence>
<feature type="region of interest" description="Disordered" evidence="1">
    <location>
        <begin position="56"/>
        <end position="76"/>
    </location>
</feature>
<proteinExistence type="predicted"/>
<dbReference type="EMBL" id="ML993580">
    <property type="protein sequence ID" value="KAF2173172.1"/>
    <property type="molecule type" value="Genomic_DNA"/>
</dbReference>
<feature type="compositionally biased region" description="Polar residues" evidence="1">
    <location>
        <begin position="375"/>
        <end position="393"/>
    </location>
</feature>
<feature type="compositionally biased region" description="Low complexity" evidence="1">
    <location>
        <begin position="341"/>
        <end position="367"/>
    </location>
</feature>
<feature type="compositionally biased region" description="Polar residues" evidence="1">
    <location>
        <begin position="311"/>
        <end position="321"/>
    </location>
</feature>
<feature type="region of interest" description="Disordered" evidence="1">
    <location>
        <begin position="275"/>
        <end position="405"/>
    </location>
</feature>
<accession>A0A6A6D4N8</accession>
<feature type="region of interest" description="Disordered" evidence="1">
    <location>
        <begin position="16"/>
        <end position="36"/>
    </location>
</feature>
<dbReference type="RefSeq" id="XP_033674061.1">
    <property type="nucleotide sequence ID" value="XM_033811299.1"/>
</dbReference>
<evidence type="ECO:0000256" key="1">
    <source>
        <dbReference type="SAM" id="MobiDB-lite"/>
    </source>
</evidence>
<keyword evidence="3" id="KW-1185">Reference proteome</keyword>
<gene>
    <name evidence="2" type="ORF">M409DRAFT_49654</name>
</gene>
<reference evidence="2" key="1">
    <citation type="journal article" date="2020" name="Stud. Mycol.">
        <title>101 Dothideomycetes genomes: a test case for predicting lifestyles and emergence of pathogens.</title>
        <authorList>
            <person name="Haridas S."/>
            <person name="Albert R."/>
            <person name="Binder M."/>
            <person name="Bloem J."/>
            <person name="Labutti K."/>
            <person name="Salamov A."/>
            <person name="Andreopoulos B."/>
            <person name="Baker S."/>
            <person name="Barry K."/>
            <person name="Bills G."/>
            <person name="Bluhm B."/>
            <person name="Cannon C."/>
            <person name="Castanera R."/>
            <person name="Culley D."/>
            <person name="Daum C."/>
            <person name="Ezra D."/>
            <person name="Gonzalez J."/>
            <person name="Henrissat B."/>
            <person name="Kuo A."/>
            <person name="Liang C."/>
            <person name="Lipzen A."/>
            <person name="Lutzoni F."/>
            <person name="Magnuson J."/>
            <person name="Mondo S."/>
            <person name="Nolan M."/>
            <person name="Ohm R."/>
            <person name="Pangilinan J."/>
            <person name="Park H.-J."/>
            <person name="Ramirez L."/>
            <person name="Alfaro M."/>
            <person name="Sun H."/>
            <person name="Tritt A."/>
            <person name="Yoshinaga Y."/>
            <person name="Zwiers L.-H."/>
            <person name="Turgeon B."/>
            <person name="Goodwin S."/>
            <person name="Spatafora J."/>
            <person name="Crous P."/>
            <person name="Grigoriev I."/>
        </authorList>
    </citation>
    <scope>NUCLEOTIDE SEQUENCE</scope>
    <source>
        <strain evidence="2">ATCC 36951</strain>
    </source>
</reference>
<organism evidence="2 3">
    <name type="scientific">Zasmidium cellare ATCC 36951</name>
    <dbReference type="NCBI Taxonomy" id="1080233"/>
    <lineage>
        <taxon>Eukaryota</taxon>
        <taxon>Fungi</taxon>
        <taxon>Dikarya</taxon>
        <taxon>Ascomycota</taxon>
        <taxon>Pezizomycotina</taxon>
        <taxon>Dothideomycetes</taxon>
        <taxon>Dothideomycetidae</taxon>
        <taxon>Mycosphaerellales</taxon>
        <taxon>Mycosphaerellaceae</taxon>
        <taxon>Zasmidium</taxon>
    </lineage>
</organism>
<name>A0A6A6D4N8_ZASCE</name>
<feature type="compositionally biased region" description="Basic and acidic residues" evidence="1">
    <location>
        <begin position="18"/>
        <end position="28"/>
    </location>
</feature>
<dbReference type="Proteomes" id="UP000799537">
    <property type="component" value="Unassembled WGS sequence"/>
</dbReference>
<dbReference type="GeneID" id="54564571"/>
<evidence type="ECO:0000313" key="2">
    <source>
        <dbReference type="EMBL" id="KAF2173172.1"/>
    </source>
</evidence>
<protein>
    <submittedName>
        <fullName evidence="2">Uncharacterized protein</fullName>
    </submittedName>
</protein>
<feature type="compositionally biased region" description="Low complexity" evidence="1">
    <location>
        <begin position="56"/>
        <end position="67"/>
    </location>
</feature>